<evidence type="ECO:0000313" key="9">
    <source>
        <dbReference type="Proteomes" id="UP000622547"/>
    </source>
</evidence>
<evidence type="ECO:0000256" key="6">
    <source>
        <dbReference type="NCBIfam" id="TIGR01068"/>
    </source>
</evidence>
<dbReference type="PRINTS" id="PR00421">
    <property type="entry name" value="THIOREDOXIN"/>
</dbReference>
<gene>
    <name evidence="8" type="ORF">Pph01_68930</name>
</gene>
<dbReference type="Proteomes" id="UP000622547">
    <property type="component" value="Unassembled WGS sequence"/>
</dbReference>
<dbReference type="Gene3D" id="2.30.30.380">
    <property type="entry name" value="Zn-finger domain of Sec23/24"/>
    <property type="match status" value="1"/>
</dbReference>
<dbReference type="NCBIfam" id="TIGR01068">
    <property type="entry name" value="thioredoxin"/>
    <property type="match status" value="1"/>
</dbReference>
<dbReference type="PANTHER" id="PTHR45663:SF11">
    <property type="entry name" value="GEO12009P1"/>
    <property type="match status" value="1"/>
</dbReference>
<dbReference type="PROSITE" id="PS00194">
    <property type="entry name" value="THIOREDOXIN_1"/>
    <property type="match status" value="1"/>
</dbReference>
<organism evidence="8 9">
    <name type="scientific">Planotetraspora phitsanulokensis</name>
    <dbReference type="NCBI Taxonomy" id="575192"/>
    <lineage>
        <taxon>Bacteria</taxon>
        <taxon>Bacillati</taxon>
        <taxon>Actinomycetota</taxon>
        <taxon>Actinomycetes</taxon>
        <taxon>Streptosporangiales</taxon>
        <taxon>Streptosporangiaceae</taxon>
        <taxon>Planotetraspora</taxon>
    </lineage>
</organism>
<name>A0A8J3UBQ5_9ACTN</name>
<dbReference type="EMBL" id="BOOP01000037">
    <property type="protein sequence ID" value="GII41890.1"/>
    <property type="molecule type" value="Genomic_DNA"/>
</dbReference>
<keyword evidence="4" id="KW-1015">Disulfide bond</keyword>
<proteinExistence type="inferred from homology"/>
<dbReference type="FunFam" id="3.40.30.10:FF:000001">
    <property type="entry name" value="Thioredoxin"/>
    <property type="match status" value="1"/>
</dbReference>
<dbReference type="InterPro" id="IPR036249">
    <property type="entry name" value="Thioredoxin-like_sf"/>
</dbReference>
<dbReference type="InterPro" id="IPR013766">
    <property type="entry name" value="Thioredoxin_domain"/>
</dbReference>
<accession>A0A8J3UBQ5</accession>
<feature type="domain" description="Thioredoxin" evidence="7">
    <location>
        <begin position="30"/>
        <end position="146"/>
    </location>
</feature>
<keyword evidence="5" id="KW-0676">Redox-active center</keyword>
<reference evidence="8 9" key="1">
    <citation type="submission" date="2021-01" db="EMBL/GenBank/DDBJ databases">
        <title>Whole genome shotgun sequence of Planotetraspora phitsanulokensis NBRC 104273.</title>
        <authorList>
            <person name="Komaki H."/>
            <person name="Tamura T."/>
        </authorList>
    </citation>
    <scope>NUCLEOTIDE SEQUENCE [LARGE SCALE GENOMIC DNA]</scope>
    <source>
        <strain evidence="8 9">NBRC 104273</strain>
    </source>
</reference>
<dbReference type="RefSeq" id="WP_204077332.1">
    <property type="nucleotide sequence ID" value="NZ_BAABHI010000011.1"/>
</dbReference>
<keyword evidence="2" id="KW-0813">Transport</keyword>
<dbReference type="Gene3D" id="3.40.30.10">
    <property type="entry name" value="Glutaredoxin"/>
    <property type="match status" value="1"/>
</dbReference>
<dbReference type="SUPFAM" id="SSF52833">
    <property type="entry name" value="Thioredoxin-like"/>
    <property type="match status" value="1"/>
</dbReference>
<dbReference type="GO" id="GO:0015035">
    <property type="term" value="F:protein-disulfide reductase activity"/>
    <property type="evidence" value="ECO:0007669"/>
    <property type="project" value="UniProtKB-UniRule"/>
</dbReference>
<dbReference type="PANTHER" id="PTHR45663">
    <property type="entry name" value="GEO12009P1"/>
    <property type="match status" value="1"/>
</dbReference>
<comment type="caution">
    <text evidence="8">The sequence shown here is derived from an EMBL/GenBank/DDBJ whole genome shotgun (WGS) entry which is preliminary data.</text>
</comment>
<evidence type="ECO:0000259" key="7">
    <source>
        <dbReference type="PROSITE" id="PS51352"/>
    </source>
</evidence>
<dbReference type="AlphaFoldDB" id="A0A8J3UBQ5"/>
<dbReference type="InterPro" id="IPR017937">
    <property type="entry name" value="Thioredoxin_CS"/>
</dbReference>
<evidence type="ECO:0000313" key="8">
    <source>
        <dbReference type="EMBL" id="GII41890.1"/>
    </source>
</evidence>
<evidence type="ECO:0000256" key="2">
    <source>
        <dbReference type="ARBA" id="ARBA00022448"/>
    </source>
</evidence>
<dbReference type="CDD" id="cd02947">
    <property type="entry name" value="TRX_family"/>
    <property type="match status" value="1"/>
</dbReference>
<keyword evidence="3" id="KW-0249">Electron transport</keyword>
<protein>
    <recommendedName>
        <fullName evidence="6">Thioredoxin</fullName>
    </recommendedName>
</protein>
<evidence type="ECO:0000256" key="5">
    <source>
        <dbReference type="ARBA" id="ARBA00023284"/>
    </source>
</evidence>
<evidence type="ECO:0000256" key="1">
    <source>
        <dbReference type="ARBA" id="ARBA00008987"/>
    </source>
</evidence>
<dbReference type="PROSITE" id="PS51352">
    <property type="entry name" value="THIOREDOXIN_2"/>
    <property type="match status" value="1"/>
</dbReference>
<comment type="similarity">
    <text evidence="1">Belongs to the thioredoxin family.</text>
</comment>
<sequence>MRSQAKYASVVRCSKCGRKNRLPRAASGIPQCGDCHQPLPWVTEAGDDDFSEVVEAARIPVVVDFWAPWCGPCRMVSPALEQVAADLAGRLKLVKVNVDEAPRLSERFTVQAIPTLVVIDQGKVVTRRSGAAPAPALREWVEHALAS</sequence>
<dbReference type="InterPro" id="IPR005746">
    <property type="entry name" value="Thioredoxin"/>
</dbReference>
<evidence type="ECO:0000256" key="4">
    <source>
        <dbReference type="ARBA" id="ARBA00023157"/>
    </source>
</evidence>
<evidence type="ECO:0000256" key="3">
    <source>
        <dbReference type="ARBA" id="ARBA00022982"/>
    </source>
</evidence>
<dbReference type="Pfam" id="PF00085">
    <property type="entry name" value="Thioredoxin"/>
    <property type="match status" value="1"/>
</dbReference>
<keyword evidence="9" id="KW-1185">Reference proteome</keyword>
<dbReference type="GO" id="GO:0005737">
    <property type="term" value="C:cytoplasm"/>
    <property type="evidence" value="ECO:0007669"/>
    <property type="project" value="TreeGrafter"/>
</dbReference>